<evidence type="ECO:0000259" key="7">
    <source>
        <dbReference type="PROSITE" id="PS00083"/>
    </source>
</evidence>
<evidence type="ECO:0000313" key="8">
    <source>
        <dbReference type="EMBL" id="MEJ8849979.1"/>
    </source>
</evidence>
<dbReference type="Proteomes" id="UP001385892">
    <property type="component" value="Unassembled WGS sequence"/>
</dbReference>
<comment type="caution">
    <text evidence="8">The sequence shown here is derived from an EMBL/GenBank/DDBJ whole genome shotgun (WGS) entry which is preliminary data.</text>
</comment>
<evidence type="ECO:0000256" key="5">
    <source>
        <dbReference type="ARBA" id="ARBA00023002"/>
    </source>
</evidence>
<feature type="domain" description="Intradiol ring-cleavage dioxygenases" evidence="7">
    <location>
        <begin position="132"/>
        <end position="160"/>
    </location>
</feature>
<evidence type="ECO:0000256" key="2">
    <source>
        <dbReference type="ARBA" id="ARBA00007825"/>
    </source>
</evidence>
<keyword evidence="6" id="KW-0408">Iron</keyword>
<accession>A0ABU8WSU8</accession>
<comment type="cofactor">
    <cofactor evidence="1">
        <name>Fe(3+)</name>
        <dbReference type="ChEBI" id="CHEBI:29034"/>
    </cofactor>
</comment>
<dbReference type="PROSITE" id="PS00083">
    <property type="entry name" value="INTRADIOL_DIOXYGENAS"/>
    <property type="match status" value="1"/>
</dbReference>
<keyword evidence="9" id="KW-1185">Reference proteome</keyword>
<dbReference type="Pfam" id="PF00775">
    <property type="entry name" value="Dioxygenase_C"/>
    <property type="match status" value="1"/>
</dbReference>
<dbReference type="Gene3D" id="2.60.130.10">
    <property type="entry name" value="Aromatic compound dioxygenase"/>
    <property type="match status" value="1"/>
</dbReference>
<comment type="similarity">
    <text evidence="2">Belongs to the intradiol ring-cleavage dioxygenase family.</text>
</comment>
<dbReference type="InterPro" id="IPR000627">
    <property type="entry name" value="Intradiol_dOase_C"/>
</dbReference>
<evidence type="ECO:0000256" key="4">
    <source>
        <dbReference type="ARBA" id="ARBA00022964"/>
    </source>
</evidence>
<dbReference type="PANTHER" id="PTHR33711">
    <property type="entry name" value="DIOXYGENASE, PUTATIVE (AFU_ORTHOLOGUE AFUA_2G02910)-RELATED"/>
    <property type="match status" value="1"/>
</dbReference>
<evidence type="ECO:0000256" key="1">
    <source>
        <dbReference type="ARBA" id="ARBA00001965"/>
    </source>
</evidence>
<dbReference type="SUPFAM" id="SSF49482">
    <property type="entry name" value="Aromatic compound dioxygenase"/>
    <property type="match status" value="1"/>
</dbReference>
<dbReference type="InterPro" id="IPR050770">
    <property type="entry name" value="Intradiol_RC_Dioxygenase"/>
</dbReference>
<evidence type="ECO:0000256" key="6">
    <source>
        <dbReference type="ARBA" id="ARBA00023004"/>
    </source>
</evidence>
<dbReference type="GO" id="GO:0051213">
    <property type="term" value="F:dioxygenase activity"/>
    <property type="evidence" value="ECO:0007669"/>
    <property type="project" value="UniProtKB-KW"/>
</dbReference>
<reference evidence="8 9" key="1">
    <citation type="submission" date="2024-03" db="EMBL/GenBank/DDBJ databases">
        <title>Novel species of the genus Variovorax.</title>
        <authorList>
            <person name="Liu Q."/>
            <person name="Xin Y.-H."/>
        </authorList>
    </citation>
    <scope>NUCLEOTIDE SEQUENCE [LARGE SCALE GENOMIC DNA]</scope>
    <source>
        <strain evidence="8 9">KACC 18900</strain>
    </source>
</reference>
<evidence type="ECO:0000313" key="9">
    <source>
        <dbReference type="Proteomes" id="UP001385892"/>
    </source>
</evidence>
<dbReference type="InterPro" id="IPR007535">
    <property type="entry name" value="Catechol_dOase_N"/>
</dbReference>
<evidence type="ECO:0000256" key="3">
    <source>
        <dbReference type="ARBA" id="ARBA00022723"/>
    </source>
</evidence>
<name>A0ABU8WSU8_9BURK</name>
<proteinExistence type="inferred from homology"/>
<dbReference type="PANTHER" id="PTHR33711:SF7">
    <property type="entry name" value="INTRADIOL RING-CLEAVAGE DIOXYGENASES DOMAIN-CONTAINING PROTEIN-RELATED"/>
    <property type="match status" value="1"/>
</dbReference>
<dbReference type="RefSeq" id="WP_340345147.1">
    <property type="nucleotide sequence ID" value="NZ_JBBKZT010000012.1"/>
</dbReference>
<protein>
    <submittedName>
        <fullName evidence="8">Dioxygenase</fullName>
    </submittedName>
</protein>
<dbReference type="Pfam" id="PF04444">
    <property type="entry name" value="Dioxygenase_N"/>
    <property type="match status" value="1"/>
</dbReference>
<sequence>MNEMNKTQLLEKVTHSNRPNGNPRVQKITARIVGDLFHAIDDLDIQPDEFWAGVDWLSRLASGGQAGLITAGLGFDRLLDIRLDEADERAGRNAGTPRAIEGPLYIAGAPLSKYETRVDEEGDEQRGETMVMEGRVLDIDGKPVAGAIVDVWHANELGRYSHFDPDQAEYALRRKIETDAQGRYRFRSFLPPGYAIPPNSPTSELFTAIGRHGNRPAHIHFLVVAPGLRTLTTQVNVPGDSFIDDDFAFATRDGLILKLERNTPPKGYESLGVTTQFTRVPFDFVMQPAIDESEASPQARVARAVASEA</sequence>
<keyword evidence="3" id="KW-0479">Metal-binding</keyword>
<dbReference type="EMBL" id="JBBKZT010000012">
    <property type="protein sequence ID" value="MEJ8849979.1"/>
    <property type="molecule type" value="Genomic_DNA"/>
</dbReference>
<keyword evidence="5" id="KW-0560">Oxidoreductase</keyword>
<keyword evidence="4 8" id="KW-0223">Dioxygenase</keyword>
<organism evidence="8 9">
    <name type="scientific">Variovorax rhizosphaerae</name>
    <dbReference type="NCBI Taxonomy" id="1836200"/>
    <lineage>
        <taxon>Bacteria</taxon>
        <taxon>Pseudomonadati</taxon>
        <taxon>Pseudomonadota</taxon>
        <taxon>Betaproteobacteria</taxon>
        <taxon>Burkholderiales</taxon>
        <taxon>Comamonadaceae</taxon>
        <taxon>Variovorax</taxon>
    </lineage>
</organism>
<dbReference type="InterPro" id="IPR015889">
    <property type="entry name" value="Intradiol_dOase_core"/>
</dbReference>
<gene>
    <name evidence="8" type="ORF">WKW82_25265</name>
</gene>